<comment type="similarity">
    <text evidence="2">Belongs to the class-A beta-lactamase family.</text>
</comment>
<keyword evidence="4" id="KW-0732">Signal</keyword>
<organism evidence="6 7">
    <name type="scientific">Mesonia algae</name>
    <dbReference type="NCBI Taxonomy" id="213248"/>
    <lineage>
        <taxon>Bacteria</taxon>
        <taxon>Pseudomonadati</taxon>
        <taxon>Bacteroidota</taxon>
        <taxon>Flavobacteriia</taxon>
        <taxon>Flavobacteriales</taxon>
        <taxon>Flavobacteriaceae</taxon>
        <taxon>Mesonia</taxon>
    </lineage>
</organism>
<dbReference type="InterPro" id="IPR000871">
    <property type="entry name" value="Beta-lactam_class-A"/>
</dbReference>
<dbReference type="SUPFAM" id="SSF56601">
    <property type="entry name" value="beta-lactamase/transpeptidase-like"/>
    <property type="match status" value="1"/>
</dbReference>
<evidence type="ECO:0000259" key="5">
    <source>
        <dbReference type="Pfam" id="PF13354"/>
    </source>
</evidence>
<dbReference type="Proteomes" id="UP000249542">
    <property type="component" value="Unassembled WGS sequence"/>
</dbReference>
<comment type="caution">
    <text evidence="6">The sequence shown here is derived from an EMBL/GenBank/DDBJ whole genome shotgun (WGS) entry which is preliminary data.</text>
</comment>
<dbReference type="InterPro" id="IPR012338">
    <property type="entry name" value="Beta-lactam/transpept-like"/>
</dbReference>
<dbReference type="GO" id="GO:0046677">
    <property type="term" value="P:response to antibiotic"/>
    <property type="evidence" value="ECO:0007669"/>
    <property type="project" value="InterPro"/>
</dbReference>
<dbReference type="EC" id="3.5.2.6" evidence="3"/>
<dbReference type="Pfam" id="PF13354">
    <property type="entry name" value="Beta-lactamase2"/>
    <property type="match status" value="1"/>
</dbReference>
<evidence type="ECO:0000313" key="6">
    <source>
        <dbReference type="EMBL" id="PZW37803.1"/>
    </source>
</evidence>
<feature type="signal peptide" evidence="4">
    <location>
        <begin position="1"/>
        <end position="24"/>
    </location>
</feature>
<evidence type="ECO:0000256" key="3">
    <source>
        <dbReference type="ARBA" id="ARBA00012865"/>
    </source>
</evidence>
<evidence type="ECO:0000313" key="7">
    <source>
        <dbReference type="Proteomes" id="UP000249542"/>
    </source>
</evidence>
<dbReference type="GO" id="GO:0030655">
    <property type="term" value="P:beta-lactam antibiotic catabolic process"/>
    <property type="evidence" value="ECO:0007669"/>
    <property type="project" value="InterPro"/>
</dbReference>
<feature type="chain" id="PRO_5015844987" description="beta-lactamase" evidence="4">
    <location>
        <begin position="25"/>
        <end position="308"/>
    </location>
</feature>
<evidence type="ECO:0000256" key="2">
    <source>
        <dbReference type="ARBA" id="ARBA00009009"/>
    </source>
</evidence>
<dbReference type="PANTHER" id="PTHR35333">
    <property type="entry name" value="BETA-LACTAMASE"/>
    <property type="match status" value="1"/>
</dbReference>
<name>A0A2W7IGA3_9FLAO</name>
<sequence>MTKRNFAPILLILTVFFTSLFVSAQQSALPFTDFKKIIPLEEITAAPLQVLLEDEILSNPQWKKLIDNKKMSIGVVDLNNVYEAHYAGINSSEMMYAASLPKIAILLASMDAIEKCELKETEEVKKDLNLMINRSDNHASTRMIDRLGYKKIADVLQSPAYKLYDKADGGGLWVGKRYAASGARNPDPLKGLSHAATVKQVCRFYYQMLTGNLVSAEKSKQMLDIMENSHLHHKFVNTLDRIAPNARVFRKSGSWRNYHADSVLVWGKDGRKYILVALIEDANGEQIIRDLVEPIEKIIKKSRSLETT</sequence>
<feature type="domain" description="Beta-lactamase class A catalytic" evidence="5">
    <location>
        <begin position="125"/>
        <end position="278"/>
    </location>
</feature>
<proteinExistence type="inferred from homology"/>
<dbReference type="RefSeq" id="WP_111542072.1">
    <property type="nucleotide sequence ID" value="NZ_QKYV01000010.1"/>
</dbReference>
<dbReference type="Gene3D" id="3.40.710.10">
    <property type="entry name" value="DD-peptidase/beta-lactamase superfamily"/>
    <property type="match status" value="1"/>
</dbReference>
<dbReference type="GO" id="GO:0008800">
    <property type="term" value="F:beta-lactamase activity"/>
    <property type="evidence" value="ECO:0007669"/>
    <property type="project" value="UniProtKB-EC"/>
</dbReference>
<comment type="catalytic activity">
    <reaction evidence="1">
        <text>a beta-lactam + H2O = a substituted beta-amino acid</text>
        <dbReference type="Rhea" id="RHEA:20401"/>
        <dbReference type="ChEBI" id="CHEBI:15377"/>
        <dbReference type="ChEBI" id="CHEBI:35627"/>
        <dbReference type="ChEBI" id="CHEBI:140347"/>
        <dbReference type="EC" id="3.5.2.6"/>
    </reaction>
</comment>
<accession>A0A2W7IGA3</accession>
<reference evidence="6 7" key="1">
    <citation type="submission" date="2018-06" db="EMBL/GenBank/DDBJ databases">
        <title>Genomic Encyclopedia of Archaeal and Bacterial Type Strains, Phase II (KMG-II): from individual species to whole genera.</title>
        <authorList>
            <person name="Goeker M."/>
        </authorList>
    </citation>
    <scope>NUCLEOTIDE SEQUENCE [LARGE SCALE GENOMIC DNA]</scope>
    <source>
        <strain evidence="6 7">DSM 15361</strain>
    </source>
</reference>
<evidence type="ECO:0000256" key="1">
    <source>
        <dbReference type="ARBA" id="ARBA00001526"/>
    </source>
</evidence>
<dbReference type="AlphaFoldDB" id="A0A2W7IGA3"/>
<protein>
    <recommendedName>
        <fullName evidence="3">beta-lactamase</fullName>
        <ecNumber evidence="3">3.5.2.6</ecNumber>
    </recommendedName>
</protein>
<keyword evidence="7" id="KW-1185">Reference proteome</keyword>
<dbReference type="PANTHER" id="PTHR35333:SF3">
    <property type="entry name" value="BETA-LACTAMASE-TYPE TRANSPEPTIDASE FOLD CONTAINING PROTEIN"/>
    <property type="match status" value="1"/>
</dbReference>
<dbReference type="InterPro" id="IPR045155">
    <property type="entry name" value="Beta-lactam_cat"/>
</dbReference>
<dbReference type="EMBL" id="QKYV01000010">
    <property type="protein sequence ID" value="PZW37803.1"/>
    <property type="molecule type" value="Genomic_DNA"/>
</dbReference>
<gene>
    <name evidence="6" type="ORF">LX95_02817</name>
</gene>
<evidence type="ECO:0000256" key="4">
    <source>
        <dbReference type="SAM" id="SignalP"/>
    </source>
</evidence>